<accession>K5W8A9</accession>
<dbReference type="EMBL" id="JH930472">
    <property type="protein sequence ID" value="EKM55400.1"/>
    <property type="molecule type" value="Genomic_DNA"/>
</dbReference>
<name>K5W8A9_PHACS</name>
<dbReference type="PANTHER" id="PTHR43194:SF4">
    <property type="entry name" value="AB HYDROLASE-1 DOMAIN-CONTAINING PROTEIN"/>
    <property type="match status" value="1"/>
</dbReference>
<dbReference type="KEGG" id="pco:PHACADRAFT_256004"/>
<evidence type="ECO:0000313" key="3">
    <source>
        <dbReference type="Proteomes" id="UP000008370"/>
    </source>
</evidence>
<reference evidence="2 3" key="1">
    <citation type="journal article" date="2012" name="BMC Genomics">
        <title>Comparative genomics of the white-rot fungi, Phanerochaete carnosa and P. chrysosporium, to elucidate the genetic basis of the distinct wood types they colonize.</title>
        <authorList>
            <person name="Suzuki H."/>
            <person name="MacDonald J."/>
            <person name="Syed K."/>
            <person name="Salamov A."/>
            <person name="Hori C."/>
            <person name="Aerts A."/>
            <person name="Henrissat B."/>
            <person name="Wiebenga A."/>
            <person name="vanKuyk P.A."/>
            <person name="Barry K."/>
            <person name="Lindquist E."/>
            <person name="LaButti K."/>
            <person name="Lapidus A."/>
            <person name="Lucas S."/>
            <person name="Coutinho P."/>
            <person name="Gong Y."/>
            <person name="Samejima M."/>
            <person name="Mahadevan R."/>
            <person name="Abou-Zaid M."/>
            <person name="de Vries R.P."/>
            <person name="Igarashi K."/>
            <person name="Yadav J.S."/>
            <person name="Grigoriev I.V."/>
            <person name="Master E.R."/>
        </authorList>
    </citation>
    <scope>NUCLEOTIDE SEQUENCE [LARGE SCALE GENOMIC DNA]</scope>
    <source>
        <strain evidence="2 3">HHB-10118-sp</strain>
    </source>
</reference>
<feature type="signal peptide" evidence="1">
    <location>
        <begin position="1"/>
        <end position="20"/>
    </location>
</feature>
<evidence type="ECO:0000313" key="2">
    <source>
        <dbReference type="EMBL" id="EKM55400.1"/>
    </source>
</evidence>
<dbReference type="PANTHER" id="PTHR43194">
    <property type="entry name" value="HYDROLASE ALPHA/BETA FOLD FAMILY"/>
    <property type="match status" value="1"/>
</dbReference>
<dbReference type="InterPro" id="IPR029058">
    <property type="entry name" value="AB_hydrolase_fold"/>
</dbReference>
<dbReference type="Gene3D" id="3.40.50.1820">
    <property type="entry name" value="alpha/beta hydrolase"/>
    <property type="match status" value="1"/>
</dbReference>
<dbReference type="OrthoDB" id="9978720at2759"/>
<evidence type="ECO:0000256" key="1">
    <source>
        <dbReference type="SAM" id="SignalP"/>
    </source>
</evidence>
<keyword evidence="1" id="KW-0732">Signal</keyword>
<evidence type="ECO:0008006" key="4">
    <source>
        <dbReference type="Google" id="ProtNLM"/>
    </source>
</evidence>
<dbReference type="SUPFAM" id="SSF53474">
    <property type="entry name" value="alpha/beta-Hydrolases"/>
    <property type="match status" value="1"/>
</dbReference>
<dbReference type="HOGENOM" id="CLU_038297_3_0_1"/>
<dbReference type="RefSeq" id="XP_007395725.1">
    <property type="nucleotide sequence ID" value="XM_007395663.1"/>
</dbReference>
<feature type="chain" id="PRO_5003890581" description="AB hydrolase-1 domain-containing protein" evidence="1">
    <location>
        <begin position="21"/>
        <end position="284"/>
    </location>
</feature>
<sequence>MKTLFNNIALFLLSLTQAQAAVHRRLPSQLTVGTLHRRTYFYAGGEFAPQSPSVISHGQVYVEHLVPEKVTQPLPLLMVHGMGMTGTNFLNTPDGRVGWADHFMSKGWEVYIIDQPSRGRSAWSESTDGDVILLDAKSIETDFTATQDFNLWPQAALHTQWPGNGTLGDPTFDEFFRSMVQSLNSSTGTQPELEMRAAAADLFNKTGPVVLLTHSQSGPMGWVLADANPTDVRAILAIEPGGPPFMDAVMFTGPDNFWGVASIPLNYSPPATSPSDLQPTVVST</sequence>
<dbReference type="InterPro" id="IPR050228">
    <property type="entry name" value="Carboxylesterase_BioH"/>
</dbReference>
<dbReference type="InParanoid" id="K5W8A9"/>
<organism evidence="2 3">
    <name type="scientific">Phanerochaete carnosa (strain HHB-10118-sp)</name>
    <name type="common">White-rot fungus</name>
    <name type="synonym">Peniophora carnosa</name>
    <dbReference type="NCBI Taxonomy" id="650164"/>
    <lineage>
        <taxon>Eukaryota</taxon>
        <taxon>Fungi</taxon>
        <taxon>Dikarya</taxon>
        <taxon>Basidiomycota</taxon>
        <taxon>Agaricomycotina</taxon>
        <taxon>Agaricomycetes</taxon>
        <taxon>Polyporales</taxon>
        <taxon>Phanerochaetaceae</taxon>
        <taxon>Phanerochaete</taxon>
    </lineage>
</organism>
<gene>
    <name evidence="2" type="ORF">PHACADRAFT_256004</name>
</gene>
<keyword evidence="3" id="KW-1185">Reference proteome</keyword>
<dbReference type="GeneID" id="18916454"/>
<feature type="non-terminal residue" evidence="2">
    <location>
        <position position="284"/>
    </location>
</feature>
<proteinExistence type="predicted"/>
<protein>
    <recommendedName>
        <fullName evidence="4">AB hydrolase-1 domain-containing protein</fullName>
    </recommendedName>
</protein>
<dbReference type="AlphaFoldDB" id="K5W8A9"/>
<dbReference type="Proteomes" id="UP000008370">
    <property type="component" value="Unassembled WGS sequence"/>
</dbReference>
<dbReference type="STRING" id="650164.K5W8A9"/>